<keyword evidence="15" id="KW-0325">Glycoprotein</keyword>
<proteinExistence type="predicted"/>
<keyword evidence="4" id="KW-0808">Transferase</keyword>
<dbReference type="EC" id="2.7.10.1" evidence="2"/>
<protein>
    <recommendedName>
        <fullName evidence="2">receptor protein-tyrosine kinase</fullName>
        <ecNumber evidence="2">2.7.10.1</ecNumber>
    </recommendedName>
</protein>
<accession>A0A1M6ZU49</accession>
<name>A0A1M6ZU49_9FIRM</name>
<evidence type="ECO:0000256" key="2">
    <source>
        <dbReference type="ARBA" id="ARBA00011902"/>
    </source>
</evidence>
<keyword evidence="9" id="KW-0067">ATP-binding</keyword>
<evidence type="ECO:0000256" key="13">
    <source>
        <dbReference type="ARBA" id="ARBA00023157"/>
    </source>
</evidence>
<keyword evidence="11" id="KW-0472">Membrane</keyword>
<evidence type="ECO:0000256" key="9">
    <source>
        <dbReference type="ARBA" id="ARBA00022840"/>
    </source>
</evidence>
<evidence type="ECO:0000256" key="11">
    <source>
        <dbReference type="ARBA" id="ARBA00023136"/>
    </source>
</evidence>
<dbReference type="STRING" id="1121322.SAMN02745136_04665"/>
<evidence type="ECO:0000256" key="14">
    <source>
        <dbReference type="ARBA" id="ARBA00023170"/>
    </source>
</evidence>
<keyword evidence="7" id="KW-0547">Nucleotide-binding</keyword>
<keyword evidence="10" id="KW-1133">Transmembrane helix</keyword>
<evidence type="ECO:0000256" key="5">
    <source>
        <dbReference type="ARBA" id="ARBA00022692"/>
    </source>
</evidence>
<dbReference type="InterPro" id="IPR055163">
    <property type="entry name" value="ALK/LTK-like_GRD"/>
</dbReference>
<comment type="subcellular location">
    <subcellularLocation>
        <location evidence="1">Cell membrane</location>
        <topology evidence="1">Single-pass type I membrane protein</topology>
    </subcellularLocation>
</comment>
<dbReference type="EMBL" id="FRAC01000030">
    <property type="protein sequence ID" value="SHL33944.1"/>
    <property type="molecule type" value="Genomic_DNA"/>
</dbReference>
<evidence type="ECO:0000256" key="4">
    <source>
        <dbReference type="ARBA" id="ARBA00022679"/>
    </source>
</evidence>
<evidence type="ECO:0000313" key="17">
    <source>
        <dbReference type="EMBL" id="SHL33944.1"/>
    </source>
</evidence>
<evidence type="ECO:0000256" key="7">
    <source>
        <dbReference type="ARBA" id="ARBA00022741"/>
    </source>
</evidence>
<dbReference type="OrthoDB" id="2010739at2"/>
<keyword evidence="12" id="KW-0829">Tyrosine-protein kinase</keyword>
<evidence type="ECO:0000256" key="15">
    <source>
        <dbReference type="ARBA" id="ARBA00023180"/>
    </source>
</evidence>
<evidence type="ECO:0000256" key="1">
    <source>
        <dbReference type="ARBA" id="ARBA00004251"/>
    </source>
</evidence>
<evidence type="ECO:0000259" key="16">
    <source>
        <dbReference type="Pfam" id="PF12810"/>
    </source>
</evidence>
<evidence type="ECO:0000256" key="6">
    <source>
        <dbReference type="ARBA" id="ARBA00022729"/>
    </source>
</evidence>
<evidence type="ECO:0000256" key="12">
    <source>
        <dbReference type="ARBA" id="ARBA00023137"/>
    </source>
</evidence>
<keyword evidence="5" id="KW-0812">Transmembrane</keyword>
<evidence type="ECO:0000313" key="18">
    <source>
        <dbReference type="Proteomes" id="UP000184386"/>
    </source>
</evidence>
<feature type="domain" description="ALK/LTK-like glycine-rich" evidence="16">
    <location>
        <begin position="1889"/>
        <end position="2071"/>
    </location>
</feature>
<gene>
    <name evidence="17" type="ORF">SAMN02745136_04665</name>
</gene>
<evidence type="ECO:0000256" key="10">
    <source>
        <dbReference type="ARBA" id="ARBA00022989"/>
    </source>
</evidence>
<keyword evidence="18" id="KW-1185">Reference proteome</keyword>
<dbReference type="Proteomes" id="UP000184386">
    <property type="component" value="Unassembled WGS sequence"/>
</dbReference>
<evidence type="ECO:0000256" key="3">
    <source>
        <dbReference type="ARBA" id="ARBA00022475"/>
    </source>
</evidence>
<keyword evidence="6" id="KW-0732">Signal</keyword>
<reference evidence="17 18" key="1">
    <citation type="submission" date="2016-11" db="EMBL/GenBank/DDBJ databases">
        <authorList>
            <person name="Jaros S."/>
            <person name="Januszkiewicz K."/>
            <person name="Wedrychowicz H."/>
        </authorList>
    </citation>
    <scope>NUCLEOTIDE SEQUENCE [LARGE SCALE GENOMIC DNA]</scope>
    <source>
        <strain evidence="17 18">DSM 15929</strain>
    </source>
</reference>
<dbReference type="Pfam" id="PF12810">
    <property type="entry name" value="ALK_LTK_GRD"/>
    <property type="match status" value="1"/>
</dbReference>
<sequence>MLRRFLKKQLKPYINSTKILNKIAFLILILFCCCFVFSLNNASTSAYTLAEKGSMIVPGVVGGGNCTIYPVTHPLFIVQLYKTEGGMKTDTNGFNNQANTIKTVIPHASEEALWLCSNVLSEYLINQNFNTAEQVYLARKSSISAMSMDLSGGENNKKSTGRIKYLSEYKTTEPNKDFNNGIFYNTLLQYYIADNRSFKALANDSKFAVLLNKPSDAGVMNSLKCSMELWSYITEVNAKGSSAAGWSYTIDTKPKIDGFLQINVPSDKQHKGGELYEAGLKMNDWSTSSLNQITTNKQTITVGEAFNLRYLDLLITLYTIANNKEYWKKGIISYLTDNNGASNICITSGIVERTTSIGTQGGNVEPATVLAPCNDVTQVAYRIGANYNLSDRKSSETVYEKAKSTEYLERLKKAVSLSQSSTYYHTAIYDPAIISRIIPERVRKVKNNKLIWGDSYNTTSVSKFLWFKIEKEKWYGANWVLEPPISTAAVNYRAVLKIDSVNSNKLNNKTGPFYQKGMVKIILYKLKDLFSTEISNNQKTVKTKDEVHVQVALEALAVKDGTPGKPALQEWENFIKKNTISDFQIKIILSRAILPQKYDGTSFTTIPLDSREFPQTHAGTNEWCTSSKWIPITAQNLLILLQGKNSIGEWKDNSIPTLDVTEGVAKDIALCSRVYIQYKAKNGKWYYLTGKEGNTTEKLSISNKNTTIADIKESNKTTIEYNWKANTSPPGDTVDYPSDTWTSEEPSLAYAELKEGSFSNETSIFNETFEAMAGVPTTRTLYFSSGGNEFMADLQVNYEANSSAVRKYTSHFNGNECEFKTGDQAKSYTVPSPPGNPSSDVTVNVHEGDVTVSATWTGDIPNKATAKTVTALHEATATCPAIPDRTAYNAAKSQASSWASTLQGYSISHTAASDGKTRKVFFSNASITSDSAVDPVTTTASDSKPCSYKDPSYDSKGNITSPGVPCGNEMATAKAEPGPTGSYTITVTATIPAHVICGPCCQHDLPAISDTWTQYISYDTIDITKCKVYKIQKGYVTGMDEITYNSDENVIASITQGDPNIFYNIAAYNNPAFSNGTLTNASRIGRIRYTLQEAQGDDVYYEEMASGVTKRTNKCDGMASTVCASNPVPAGGKGHNETYATGCLYTNTAFKNEERKNIATTGVKNAYSSETDTKDLATAEWQRFWQRRNQSVTATVISDMLILQTSSGDQSPVYFTENSTAKAQENFPTLRAVANGSTSIKSNSNEDKALKDTQDSVDAKWAKMWTNNTSSFAKVVPNGINVGSYNGKYNTPAAKYQGTGNAAVISTRFDNDTTVFSSAKDELGLAQVSSKQSFPKSAYGAANIASSGKSQARMDRVTNLRMYADKIKQKPTNKNAEYITGDSYVFYLPILKYSLANDSKTGLGGSTYQNNEVGENEQIADDGTADGEVYSDTFEEKESDILKAAGYNYGPGLIYKSKYSAYNDNSDYKVNNIVTLDAVSVQNAMIVKSGVEDKRTTDGIVKDAMKTLSALEKCPGTPELCEYRVLNCKYTLDTASLSFDFEDKINTDTGSEDDGAYAPYTGQTIKNNLVNSDGAHTSFELPDSMTLILGDSGYSGFGTGQMVKISGTGSRMTFPYNDCQITTTASSRVKISADIYLPSAPAANTMLFSIGGVGLYVPANSTSPVFVTSTGQSRAAAVNIIGKKVKIAATFSLGSLYDCELSIDGAQAIAQITTGLTEEQIAAAAVNDDMRGNGLSIGCWKNDNNYSTNFYFDNVVITRCGGTLKHTASCYTTYKQNDYYFQNLYNGLTAAGTTIDWTAKNDDGTYGNTSIYSKHEHSSSCLTIDSKGYQIALAEAKNGDWTSLKKELGTTLFNMVVSKFDIDTNNVVTVGTVYNFAYTGNYQTFKAPKAGKYIFETWGAQASGSYAGLGGYSKGTYSLTAGQTVNIYVGGQYGYNGGGTSMGNGGGNETTYGGGASDIRVGGMALSDRVIVAGGGGGGSYNGSWYPGIGGNYAYASYSLGQGEGYSHGCSNYVGAGGGGYYGGAASSDGASAGGQGGSGYIGGVTDASMSSGLRAGNGAVTITSIKTFPEDSELFDYIKANMNLIPDIVTTNRATIINPIWNCKEINNTGASFTEKTVLSCTEPHHFGSHYDFSSTICWDPCNDDKKHEHTKTEVFDANGTKVEQAAYVTLDNFFKVYFPNTGDFYGDGSYGLLQTSVNRGKGYSQNMDTTEWTREKYVKFDFDVLYERNGVWENHQAGDWISLELIDKSTTNTYTLSGGKNLSLNGNTYVFDTVNNLMNYNGGSTTLVEGGTMAVIDGKIFVLNGNGTVSVSSPCTEYNFYCLLENNEASCIEAQFAAEAINYDDQSSIDAPYAGSGDHEEEFDIYTYKNTYITNKDRFGDLTSHHTARKLGYLDIIGRIGNLIVEDTDDIRFSNYFKKSTVTNNDDWIIQGIVSKVDCSISEHYLSWHRNSAGYPLAADVRGEQVSEGTKYYNTWGSQEWTVKAKSDGMGLSADKNSNGILQTDQQKLGYNVLYDITTMGDYNRYLQVIPYFYALNKRTNELTPVDVYINDSGNTRPINYFGLYSEYMDSDGKYLDGYETLANKLYRYTMYLNWTDESARRNYTAGGRESSITDAVRDYFIEDINDSEGELMGYKYLTVPYGNYYNEGTMQCLQPGLRARTFLGTSLVTAIKEQSARLGITSNGINGGIDTNFDGAYLAQMFNHQAQRWHLKMGLPSSAVFSAYREKGIHVEPEEDWYVASYVENGITKTKQFSKAYLSSQAVNKEYAIGSTFLISGTQYTVTGKYKAGTEFNNNNDYVIIMTADIKAIGDVWNIKYSTGNDNGSIIIDGKTFSFGSNIPTFIAAYDTTSSLVDISTQNTH</sequence>
<keyword evidence="3" id="KW-1003">Cell membrane</keyword>
<dbReference type="GO" id="GO:0005886">
    <property type="term" value="C:plasma membrane"/>
    <property type="evidence" value="ECO:0007669"/>
    <property type="project" value="UniProtKB-SubCell"/>
</dbReference>
<dbReference type="GO" id="GO:0004714">
    <property type="term" value="F:transmembrane receptor protein tyrosine kinase activity"/>
    <property type="evidence" value="ECO:0007669"/>
    <property type="project" value="UniProtKB-EC"/>
</dbReference>
<evidence type="ECO:0000256" key="8">
    <source>
        <dbReference type="ARBA" id="ARBA00022777"/>
    </source>
</evidence>
<keyword evidence="14" id="KW-0675">Receptor</keyword>
<organism evidence="17 18">
    <name type="scientific">Anaerocolumna jejuensis DSM 15929</name>
    <dbReference type="NCBI Taxonomy" id="1121322"/>
    <lineage>
        <taxon>Bacteria</taxon>
        <taxon>Bacillati</taxon>
        <taxon>Bacillota</taxon>
        <taxon>Clostridia</taxon>
        <taxon>Lachnospirales</taxon>
        <taxon>Lachnospiraceae</taxon>
        <taxon>Anaerocolumna</taxon>
    </lineage>
</organism>
<dbReference type="GO" id="GO:0005524">
    <property type="term" value="F:ATP binding"/>
    <property type="evidence" value="ECO:0007669"/>
    <property type="project" value="UniProtKB-KW"/>
</dbReference>
<keyword evidence="8" id="KW-0418">Kinase</keyword>
<keyword evidence="13" id="KW-1015">Disulfide bond</keyword>